<sequence>MGRWQIKNLSLQRRFFLLSFSIILIFSVAVTATLFVAQKNKLEQSLLNKGTGFARYVSSVCTDALILKDTLQLDALVAVVHDDEIIYTVIEDEQGNALTTTVASLNSSQAKLKPYLDQFPPDAPVGTVIKALKKELDVLEVSQRIMVDSSVQGTVRVGLSEHNIRTQLLRQTAIVLVGMFFMSLTLAITLNFAANRLVLRPVSELARVADQLTAGNMAARVTSTSVAEIETVCRSFNVMAERLERDIGELKQAEASVRLAQESQEAILNSMPDLMFRTDRDGVIVEFHSSQMSLLYLPPEQFMGKKIAEVLPEEAARVVMEALAEAEKTGTHRGAVYSLAMPQGEMWFELAVTAMGQPCTGFILLVRDITQRKELEEEQQRFEKQLLHAQKLESLGVLAGGIAHDFNNILMAIMGNAELALMRINKESPAIGNLRSIEQASARAADLAAQMLAYSGKGKFIVESLDLNRLLQEMLHMLDVSISKKAHLNFDLAAALPLIEGDATQIRQVVMNLVINASEALGERDGTISIKTGSMECDRSYLNNVWQNEELAEGRYVYLEIADTGCGMDKDTLARMFAPFFTTKFTGRGLGMAAVLGIIRGHNGTLVVDSEPGIGTTIKILIPAGQQQPDVHQPPAQPEREYWEGAGYVLLVDDEETVRNIGAEMLRELGFSPISASEGGEALELYKSVPGIRFVILDLTMPHMDGDQCLGELKKIDPQVRVVMSSGYSEVELQRKFSGQHVAGFIQKPYTLSALRKVLRDVSPDT</sequence>
<dbReference type="RefSeq" id="WP_199387929.1">
    <property type="nucleotide sequence ID" value="NZ_JAEMHL010000002.1"/>
</dbReference>
<evidence type="ECO:0000259" key="12">
    <source>
        <dbReference type="PROSITE" id="PS50112"/>
    </source>
</evidence>
<dbReference type="InterPro" id="IPR005467">
    <property type="entry name" value="His_kinase_dom"/>
</dbReference>
<dbReference type="NCBIfam" id="TIGR00229">
    <property type="entry name" value="sensory_box"/>
    <property type="match status" value="1"/>
</dbReference>
<dbReference type="Gene3D" id="3.30.450.20">
    <property type="entry name" value="PAS domain"/>
    <property type="match status" value="1"/>
</dbReference>
<feature type="domain" description="HAMP" evidence="13">
    <location>
        <begin position="196"/>
        <end position="248"/>
    </location>
</feature>
<evidence type="ECO:0000256" key="5">
    <source>
        <dbReference type="ARBA" id="ARBA00022679"/>
    </source>
</evidence>
<dbReference type="Pfam" id="PF00072">
    <property type="entry name" value="Response_reg"/>
    <property type="match status" value="1"/>
</dbReference>
<dbReference type="PROSITE" id="PS50885">
    <property type="entry name" value="HAMP"/>
    <property type="match status" value="1"/>
</dbReference>
<reference evidence="14 15" key="1">
    <citation type="submission" date="2020-12" db="EMBL/GenBank/DDBJ databases">
        <title>Geomonas sp. Red421, isolated from paddy soil.</title>
        <authorList>
            <person name="Xu Z."/>
            <person name="Zhang Z."/>
            <person name="Masuda Y."/>
            <person name="Itoh H."/>
            <person name="Senoo K."/>
        </authorList>
    </citation>
    <scope>NUCLEOTIDE SEQUENCE [LARGE SCALE GENOMIC DNA]</scope>
    <source>
        <strain evidence="14 15">Red421</strain>
    </source>
</reference>
<dbReference type="SUPFAM" id="SSF158472">
    <property type="entry name" value="HAMP domain-like"/>
    <property type="match status" value="1"/>
</dbReference>
<evidence type="ECO:0000259" key="13">
    <source>
        <dbReference type="PROSITE" id="PS50885"/>
    </source>
</evidence>
<feature type="modified residue" description="4-aspartylphosphate" evidence="7">
    <location>
        <position position="698"/>
    </location>
</feature>
<dbReference type="InterPro" id="IPR003660">
    <property type="entry name" value="HAMP_dom"/>
</dbReference>
<dbReference type="InterPro" id="IPR035965">
    <property type="entry name" value="PAS-like_dom_sf"/>
</dbReference>
<dbReference type="InterPro" id="IPR003594">
    <property type="entry name" value="HATPase_dom"/>
</dbReference>
<keyword evidence="5" id="KW-0808">Transferase</keyword>
<dbReference type="InterPro" id="IPR004358">
    <property type="entry name" value="Sig_transdc_His_kin-like_C"/>
</dbReference>
<dbReference type="CDD" id="cd00156">
    <property type="entry name" value="REC"/>
    <property type="match status" value="1"/>
</dbReference>
<dbReference type="CDD" id="cd06225">
    <property type="entry name" value="HAMP"/>
    <property type="match status" value="1"/>
</dbReference>
<dbReference type="SUPFAM" id="SSF55874">
    <property type="entry name" value="ATPase domain of HSP90 chaperone/DNA topoisomerase II/histidine kinase"/>
    <property type="match status" value="1"/>
</dbReference>
<name>A0ABS0YAP0_9BACT</name>
<evidence type="ECO:0000259" key="11">
    <source>
        <dbReference type="PROSITE" id="PS50110"/>
    </source>
</evidence>
<comment type="catalytic activity">
    <reaction evidence="1">
        <text>ATP + protein L-histidine = ADP + protein N-phospho-L-histidine.</text>
        <dbReference type="EC" id="2.7.13.3"/>
    </reaction>
</comment>
<dbReference type="SUPFAM" id="SSF52172">
    <property type="entry name" value="CheY-like"/>
    <property type="match status" value="1"/>
</dbReference>
<keyword evidence="8" id="KW-0175">Coiled coil</keyword>
<evidence type="ECO:0000256" key="4">
    <source>
        <dbReference type="ARBA" id="ARBA00022553"/>
    </source>
</evidence>
<dbReference type="Proteomes" id="UP000614714">
    <property type="component" value="Unassembled WGS sequence"/>
</dbReference>
<organism evidence="14 15">
    <name type="scientific">Geomonas anaerohicana</name>
    <dbReference type="NCBI Taxonomy" id="2798583"/>
    <lineage>
        <taxon>Bacteria</taxon>
        <taxon>Pseudomonadati</taxon>
        <taxon>Thermodesulfobacteriota</taxon>
        <taxon>Desulfuromonadia</taxon>
        <taxon>Geobacterales</taxon>
        <taxon>Geobacteraceae</taxon>
        <taxon>Geomonas</taxon>
    </lineage>
</organism>
<dbReference type="SMART" id="SM00448">
    <property type="entry name" value="REC"/>
    <property type="match status" value="1"/>
</dbReference>
<dbReference type="Gene3D" id="3.40.50.2300">
    <property type="match status" value="1"/>
</dbReference>
<evidence type="ECO:0000313" key="14">
    <source>
        <dbReference type="EMBL" id="MBJ6749378.1"/>
    </source>
</evidence>
<dbReference type="Gene3D" id="1.10.287.130">
    <property type="match status" value="1"/>
</dbReference>
<feature type="domain" description="Histidine kinase" evidence="10">
    <location>
        <begin position="401"/>
        <end position="626"/>
    </location>
</feature>
<evidence type="ECO:0000256" key="3">
    <source>
        <dbReference type="ARBA" id="ARBA00012438"/>
    </source>
</evidence>
<keyword evidence="9" id="KW-1133">Transmembrane helix</keyword>
<dbReference type="SMART" id="SM00387">
    <property type="entry name" value="HATPase_c"/>
    <property type="match status" value="1"/>
</dbReference>
<dbReference type="InterPro" id="IPR013656">
    <property type="entry name" value="PAS_4"/>
</dbReference>
<dbReference type="InterPro" id="IPR036097">
    <property type="entry name" value="HisK_dim/P_sf"/>
</dbReference>
<dbReference type="Pfam" id="PF00672">
    <property type="entry name" value="HAMP"/>
    <property type="match status" value="1"/>
</dbReference>
<dbReference type="EMBL" id="JAEMHL010000002">
    <property type="protein sequence ID" value="MBJ6749378.1"/>
    <property type="molecule type" value="Genomic_DNA"/>
</dbReference>
<dbReference type="SUPFAM" id="SSF55785">
    <property type="entry name" value="PYP-like sensor domain (PAS domain)"/>
    <property type="match status" value="1"/>
</dbReference>
<keyword evidence="6" id="KW-0418">Kinase</keyword>
<keyword evidence="15" id="KW-1185">Reference proteome</keyword>
<dbReference type="Gene3D" id="6.10.340.10">
    <property type="match status" value="1"/>
</dbReference>
<dbReference type="InterPro" id="IPR001789">
    <property type="entry name" value="Sig_transdc_resp-reg_receiver"/>
</dbReference>
<dbReference type="PROSITE" id="PS50109">
    <property type="entry name" value="HIS_KIN"/>
    <property type="match status" value="1"/>
</dbReference>
<feature type="domain" description="PAS" evidence="12">
    <location>
        <begin position="260"/>
        <end position="330"/>
    </location>
</feature>
<dbReference type="PROSITE" id="PS50110">
    <property type="entry name" value="RESPONSE_REGULATORY"/>
    <property type="match status" value="1"/>
</dbReference>
<evidence type="ECO:0000256" key="8">
    <source>
        <dbReference type="SAM" id="Coils"/>
    </source>
</evidence>
<feature type="transmembrane region" description="Helical" evidence="9">
    <location>
        <begin position="173"/>
        <end position="194"/>
    </location>
</feature>
<feature type="coiled-coil region" evidence="8">
    <location>
        <begin position="365"/>
        <end position="395"/>
    </location>
</feature>
<accession>A0ABS0YAP0</accession>
<keyword evidence="4 7" id="KW-0597">Phosphoprotein</keyword>
<keyword evidence="9" id="KW-0812">Transmembrane</keyword>
<feature type="domain" description="Response regulatory" evidence="11">
    <location>
        <begin position="648"/>
        <end position="763"/>
    </location>
</feature>
<dbReference type="InterPro" id="IPR011006">
    <property type="entry name" value="CheY-like_superfamily"/>
</dbReference>
<dbReference type="CDD" id="cd00082">
    <property type="entry name" value="HisKA"/>
    <property type="match status" value="1"/>
</dbReference>
<evidence type="ECO:0000256" key="6">
    <source>
        <dbReference type="ARBA" id="ARBA00022777"/>
    </source>
</evidence>
<feature type="transmembrane region" description="Helical" evidence="9">
    <location>
        <begin position="15"/>
        <end position="37"/>
    </location>
</feature>
<dbReference type="PANTHER" id="PTHR43065:SF42">
    <property type="entry name" value="TWO-COMPONENT SENSOR PPRA"/>
    <property type="match status" value="1"/>
</dbReference>
<evidence type="ECO:0000256" key="9">
    <source>
        <dbReference type="SAM" id="Phobius"/>
    </source>
</evidence>
<keyword evidence="9" id="KW-0472">Membrane</keyword>
<evidence type="ECO:0000256" key="7">
    <source>
        <dbReference type="PROSITE-ProRule" id="PRU00169"/>
    </source>
</evidence>
<dbReference type="PROSITE" id="PS50112">
    <property type="entry name" value="PAS"/>
    <property type="match status" value="1"/>
</dbReference>
<gene>
    <name evidence="14" type="ORF">JFN91_04065</name>
</gene>
<proteinExistence type="predicted"/>
<dbReference type="Gene3D" id="3.30.565.10">
    <property type="entry name" value="Histidine kinase-like ATPase, C-terminal domain"/>
    <property type="match status" value="1"/>
</dbReference>
<dbReference type="SUPFAM" id="SSF47384">
    <property type="entry name" value="Homodimeric domain of signal transducing histidine kinase"/>
    <property type="match status" value="1"/>
</dbReference>
<evidence type="ECO:0000259" key="10">
    <source>
        <dbReference type="PROSITE" id="PS50109"/>
    </source>
</evidence>
<dbReference type="Pfam" id="PF08448">
    <property type="entry name" value="PAS_4"/>
    <property type="match status" value="1"/>
</dbReference>
<comment type="caution">
    <text evidence="14">The sequence shown here is derived from an EMBL/GenBank/DDBJ whole genome shotgun (WGS) entry which is preliminary data.</text>
</comment>
<dbReference type="EC" id="2.7.13.3" evidence="3"/>
<dbReference type="PANTHER" id="PTHR43065">
    <property type="entry name" value="SENSOR HISTIDINE KINASE"/>
    <property type="match status" value="1"/>
</dbReference>
<evidence type="ECO:0000256" key="1">
    <source>
        <dbReference type="ARBA" id="ARBA00000085"/>
    </source>
</evidence>
<dbReference type="InterPro" id="IPR003661">
    <property type="entry name" value="HisK_dim/P_dom"/>
</dbReference>
<dbReference type="CDD" id="cd00130">
    <property type="entry name" value="PAS"/>
    <property type="match status" value="1"/>
</dbReference>
<evidence type="ECO:0000313" key="15">
    <source>
        <dbReference type="Proteomes" id="UP000614714"/>
    </source>
</evidence>
<dbReference type="PRINTS" id="PR00344">
    <property type="entry name" value="BCTRLSENSOR"/>
</dbReference>
<dbReference type="InterPro" id="IPR000014">
    <property type="entry name" value="PAS"/>
</dbReference>
<dbReference type="InterPro" id="IPR036890">
    <property type="entry name" value="HATPase_C_sf"/>
</dbReference>
<dbReference type="Pfam" id="PF02518">
    <property type="entry name" value="HATPase_c"/>
    <property type="match status" value="1"/>
</dbReference>
<dbReference type="SMART" id="SM00304">
    <property type="entry name" value="HAMP"/>
    <property type="match status" value="1"/>
</dbReference>
<evidence type="ECO:0000256" key="2">
    <source>
        <dbReference type="ARBA" id="ARBA00004370"/>
    </source>
</evidence>
<protein>
    <recommendedName>
        <fullName evidence="3">histidine kinase</fullName>
        <ecNumber evidence="3">2.7.13.3</ecNumber>
    </recommendedName>
</protein>
<dbReference type="SMART" id="SM00091">
    <property type="entry name" value="PAS"/>
    <property type="match status" value="1"/>
</dbReference>
<comment type="subcellular location">
    <subcellularLocation>
        <location evidence="2">Membrane</location>
    </subcellularLocation>
</comment>